<gene>
    <name evidence="1" type="ORF">CARN2_2299</name>
</gene>
<proteinExistence type="predicted"/>
<accession>E6PN56</accession>
<reference evidence="1" key="1">
    <citation type="submission" date="2009-10" db="EMBL/GenBank/DDBJ databases">
        <title>Diversity of trophic interactions inside an arsenic-rich microbial ecosystem.</title>
        <authorList>
            <person name="Bertin P.N."/>
            <person name="Heinrich-Salmeron A."/>
            <person name="Pelletier E."/>
            <person name="Goulhen-Chollet F."/>
            <person name="Arsene-Ploetze F."/>
            <person name="Gallien S."/>
            <person name="Calteau A."/>
            <person name="Vallenet D."/>
            <person name="Casiot C."/>
            <person name="Chane-Woon-Ming B."/>
            <person name="Giloteaux L."/>
            <person name="Barakat M."/>
            <person name="Bonnefoy V."/>
            <person name="Bruneel O."/>
            <person name="Chandler M."/>
            <person name="Cleiss J."/>
            <person name="Duran R."/>
            <person name="Elbaz-Poulichet F."/>
            <person name="Fonknechten N."/>
            <person name="Lauga B."/>
            <person name="Mornico D."/>
            <person name="Ortet P."/>
            <person name="Schaeffer C."/>
            <person name="Siguier P."/>
            <person name="Alexander Thil Smith A."/>
            <person name="Van Dorsselaer A."/>
            <person name="Weissenbach J."/>
            <person name="Medigue C."/>
            <person name="Le Paslier D."/>
        </authorList>
    </citation>
    <scope>NUCLEOTIDE SEQUENCE</scope>
</reference>
<dbReference type="EMBL" id="CABM01000024">
    <property type="protein sequence ID" value="CBH96358.1"/>
    <property type="molecule type" value="Genomic_DNA"/>
</dbReference>
<protein>
    <submittedName>
        <fullName evidence="1">Uncharacterized protein</fullName>
    </submittedName>
</protein>
<organism evidence="1">
    <name type="scientific">mine drainage metagenome</name>
    <dbReference type="NCBI Taxonomy" id="410659"/>
    <lineage>
        <taxon>unclassified sequences</taxon>
        <taxon>metagenomes</taxon>
        <taxon>ecological metagenomes</taxon>
    </lineage>
</organism>
<dbReference type="AlphaFoldDB" id="E6PN56"/>
<name>E6PN56_9ZZZZ</name>
<evidence type="ECO:0000313" key="1">
    <source>
        <dbReference type="EMBL" id="CBH96358.1"/>
    </source>
</evidence>
<sequence length="75" mass="8130">MPEPKQHATQADPNNVKAHVQDTYPEDLAHRYGCGRHNLHGFDILTGAKTGDSYGATHELSHTAALSCLFAPSQC</sequence>
<comment type="caution">
    <text evidence="1">The sequence shown here is derived from an EMBL/GenBank/DDBJ whole genome shotgun (WGS) entry which is preliminary data.</text>
</comment>